<organism evidence="1 2">
    <name type="scientific">Burkholderia vietnamiensis (strain G4 / LMG 22486)</name>
    <name type="common">Burkholderia cepacia (strain R1808)</name>
    <dbReference type="NCBI Taxonomy" id="269482"/>
    <lineage>
        <taxon>Bacteria</taxon>
        <taxon>Pseudomonadati</taxon>
        <taxon>Pseudomonadota</taxon>
        <taxon>Betaproteobacteria</taxon>
        <taxon>Burkholderiales</taxon>
        <taxon>Burkholderiaceae</taxon>
        <taxon>Burkholderia</taxon>
        <taxon>Burkholderia cepacia complex</taxon>
    </lineage>
</organism>
<sequence length="107" mass="12001">MIPPLHLVLDTALFHVFSPMDLLPGKCRFIHIASIATGCGRAPAISPTRAYRDERKGSVITGQAVGSRRRIRKFELVPLTEFIQIAASKMEMRLIISRFSYCLFAKP</sequence>
<name>A4JE95_BURVG</name>
<protein>
    <submittedName>
        <fullName evidence="1">Uncharacterized protein</fullName>
    </submittedName>
</protein>
<proteinExistence type="predicted"/>
<accession>A4JE95</accession>
<dbReference type="Proteomes" id="UP000002287">
    <property type="component" value="Chromosome 1"/>
</dbReference>
<dbReference type="KEGG" id="bvi:Bcep1808_1591"/>
<gene>
    <name evidence="1" type="ordered locus">Bcep1808_1591</name>
</gene>
<dbReference type="EMBL" id="CP000614">
    <property type="protein sequence ID" value="ABO54598.1"/>
    <property type="molecule type" value="Genomic_DNA"/>
</dbReference>
<evidence type="ECO:0000313" key="1">
    <source>
        <dbReference type="EMBL" id="ABO54598.1"/>
    </source>
</evidence>
<dbReference type="HOGENOM" id="CLU_2205131_0_0_4"/>
<dbReference type="AlphaFoldDB" id="A4JE95"/>
<reference evidence="2" key="1">
    <citation type="submission" date="2007-03" db="EMBL/GenBank/DDBJ databases">
        <title>Complete sequence of chromosome 1 of Burkholderia vietnamiensis G4.</title>
        <authorList>
            <consortium name="US DOE Joint Genome Institute"/>
            <person name="Copeland A."/>
            <person name="Lucas S."/>
            <person name="Lapidus A."/>
            <person name="Barry K."/>
            <person name="Detter J.C."/>
            <person name="Glavina del Rio T."/>
            <person name="Hammon N."/>
            <person name="Israni S."/>
            <person name="Dalin E."/>
            <person name="Tice H."/>
            <person name="Pitluck S."/>
            <person name="Chain P."/>
            <person name="Malfatti S."/>
            <person name="Shin M."/>
            <person name="Vergez L."/>
            <person name="Schmutz J."/>
            <person name="Larimer F."/>
            <person name="Land M."/>
            <person name="Hauser L."/>
            <person name="Kyrpides N."/>
            <person name="Tiedje J."/>
            <person name="Richardson P."/>
        </authorList>
    </citation>
    <scope>NUCLEOTIDE SEQUENCE [LARGE SCALE GENOMIC DNA]</scope>
    <source>
        <strain evidence="2">G4 / LMG 22486</strain>
    </source>
</reference>
<evidence type="ECO:0000313" key="2">
    <source>
        <dbReference type="Proteomes" id="UP000002287"/>
    </source>
</evidence>